<dbReference type="EMBL" id="CP122566">
    <property type="protein sequence ID" value="WGH92375.1"/>
    <property type="molecule type" value="Genomic_DNA"/>
</dbReference>
<dbReference type="Gene3D" id="1.10.1380.10">
    <property type="entry name" value="Neutral endopeptidase , domain2"/>
    <property type="match status" value="1"/>
</dbReference>
<dbReference type="InterPro" id="IPR008753">
    <property type="entry name" value="Peptidase_M13_N"/>
</dbReference>
<keyword evidence="3" id="KW-0645">Protease</keyword>
<dbReference type="Gene3D" id="3.40.390.10">
    <property type="entry name" value="Collagenase (Catalytic Domain)"/>
    <property type="match status" value="1"/>
</dbReference>
<evidence type="ECO:0000313" key="10">
    <source>
        <dbReference type="EMBL" id="WGH92375.1"/>
    </source>
</evidence>
<dbReference type="Pfam" id="PF01431">
    <property type="entry name" value="Peptidase_M13"/>
    <property type="match status" value="1"/>
</dbReference>
<keyword evidence="6" id="KW-0862">Zinc</keyword>
<organism evidence="10 11">
    <name type="scientific">Auritidibacter ignavus</name>
    <dbReference type="NCBI Taxonomy" id="678932"/>
    <lineage>
        <taxon>Bacteria</taxon>
        <taxon>Bacillati</taxon>
        <taxon>Actinomycetota</taxon>
        <taxon>Actinomycetes</taxon>
        <taxon>Micrococcales</taxon>
        <taxon>Micrococcaceae</taxon>
        <taxon>Auritidibacter</taxon>
    </lineage>
</organism>
<proteinExistence type="inferred from homology"/>
<reference evidence="10 11" key="1">
    <citation type="submission" date="2023-03" db="EMBL/GenBank/DDBJ databases">
        <title>Complete genome sequences of several Auritidibacter ignavus strains isolated from ear infections.</title>
        <authorList>
            <person name="Baehr T."/>
            <person name="Baumhoegger A.M."/>
        </authorList>
    </citation>
    <scope>NUCLEOTIDE SEQUENCE [LARGE SCALE GENOMIC DNA]</scope>
    <source>
        <strain evidence="10 11">BABAE-6</strain>
    </source>
</reference>
<dbReference type="GO" id="GO:0046872">
    <property type="term" value="F:metal ion binding"/>
    <property type="evidence" value="ECO:0007669"/>
    <property type="project" value="UniProtKB-KW"/>
</dbReference>
<evidence type="ECO:0000313" key="11">
    <source>
        <dbReference type="Proteomes" id="UP001224674"/>
    </source>
</evidence>
<dbReference type="PANTHER" id="PTHR11733">
    <property type="entry name" value="ZINC METALLOPROTEASE FAMILY M13 NEPRILYSIN-RELATED"/>
    <property type="match status" value="1"/>
</dbReference>
<dbReference type="SUPFAM" id="SSF55486">
    <property type="entry name" value="Metalloproteases ('zincins'), catalytic domain"/>
    <property type="match status" value="1"/>
</dbReference>
<gene>
    <name evidence="10" type="ORF">QDX21_08585</name>
</gene>
<evidence type="ECO:0000256" key="2">
    <source>
        <dbReference type="ARBA" id="ARBA00007357"/>
    </source>
</evidence>
<dbReference type="AlphaFoldDB" id="A0AAJ6AFK5"/>
<comment type="similarity">
    <text evidence="2">Belongs to the peptidase M13 family.</text>
</comment>
<dbReference type="InterPro" id="IPR018497">
    <property type="entry name" value="Peptidase_M13_C"/>
</dbReference>
<keyword evidence="4" id="KW-0479">Metal-binding</keyword>
<evidence type="ECO:0000256" key="3">
    <source>
        <dbReference type="ARBA" id="ARBA00022670"/>
    </source>
</evidence>
<keyword evidence="5 10" id="KW-0378">Hydrolase</keyword>
<dbReference type="PRINTS" id="PR00786">
    <property type="entry name" value="NEPRILYSIN"/>
</dbReference>
<evidence type="ECO:0000256" key="6">
    <source>
        <dbReference type="ARBA" id="ARBA00022833"/>
    </source>
</evidence>
<protein>
    <submittedName>
        <fullName evidence="10">M13-type metalloendopeptidase</fullName>
        <ecNumber evidence="10">3.4.24.-</ecNumber>
    </submittedName>
</protein>
<dbReference type="GO" id="GO:0005886">
    <property type="term" value="C:plasma membrane"/>
    <property type="evidence" value="ECO:0007669"/>
    <property type="project" value="TreeGrafter"/>
</dbReference>
<accession>A0AAJ6AFK5</accession>
<dbReference type="InterPro" id="IPR042089">
    <property type="entry name" value="Peptidase_M13_dom_2"/>
</dbReference>
<evidence type="ECO:0000259" key="9">
    <source>
        <dbReference type="Pfam" id="PF05649"/>
    </source>
</evidence>
<dbReference type="RefSeq" id="WP_279674508.1">
    <property type="nucleotide sequence ID" value="NZ_CP122566.1"/>
</dbReference>
<feature type="domain" description="Peptidase M13 N-terminal" evidence="9">
    <location>
        <begin position="8"/>
        <end position="387"/>
    </location>
</feature>
<evidence type="ECO:0000256" key="1">
    <source>
        <dbReference type="ARBA" id="ARBA00001947"/>
    </source>
</evidence>
<evidence type="ECO:0000256" key="5">
    <source>
        <dbReference type="ARBA" id="ARBA00022801"/>
    </source>
</evidence>
<dbReference type="InterPro" id="IPR000718">
    <property type="entry name" value="Peptidase_M13"/>
</dbReference>
<evidence type="ECO:0000256" key="4">
    <source>
        <dbReference type="ARBA" id="ARBA00022723"/>
    </source>
</evidence>
<dbReference type="CDD" id="cd08662">
    <property type="entry name" value="M13"/>
    <property type="match status" value="1"/>
</dbReference>
<feature type="domain" description="Peptidase M13 C-terminal" evidence="8">
    <location>
        <begin position="439"/>
        <end position="636"/>
    </location>
</feature>
<dbReference type="Pfam" id="PF05649">
    <property type="entry name" value="Peptidase_M13_N"/>
    <property type="match status" value="1"/>
</dbReference>
<dbReference type="PANTHER" id="PTHR11733:SF167">
    <property type="entry name" value="FI17812P1-RELATED"/>
    <property type="match status" value="1"/>
</dbReference>
<dbReference type="Proteomes" id="UP001224674">
    <property type="component" value="Chromosome"/>
</dbReference>
<sequence length="639" mass="71559">MTEISARQDLYRHVNGAWLNTHEIPADQGAYGAFMELRDEAEEAVHEILKDAELDTSATRFPADQPTARIAALYRAFMDTDAIEARGLEPIAGELGQIENVSTPEEFVALSAQLQRQGISGLIAAGSMQDAGDPQRMLLHLIQGGIGLPDESYYRDEKFAEILQAYQDHIAAMFSLTGIGGDNLQTGDAAAAVVDLEKKIAGYHWDVVAVRDAVKRYNLLTREDLTEVFGLANTYLAALGADDFSEVVAWQPDFLTGINQLLHDEPLDTWKLWLQFQVISSSAPYLSDDLVNEDFDFYGRKLAGTQEVKARWKRAVSFVNGAVGEDVAQLYVAKHFPAGHKEAIDELVATLLKVYRNSISSLDWMSSETRQRALEKLEQFNPMVGYPVKWEDYSAMEVFHDDLMRSVRSASAFHFDRDLAKIEEGPDPEEWHMTPQTVNAYYSPVENAIVFPAAILQPPFFDPQASAAENFGGIGAVIGHEIGHGFDDQGSRYAGDGSLHDWWTETDREAFQQRTGQLVDQYNQLHPAEAPDYQVNGELTLGENIGDLGGLGIAHQALELYLGETTEEIDREFFIAWATVWRQLTRRETMITRISADPHSPNEFRCNQVVKNLDSFHRAFGTQPGDDMWLDEDQRVSIW</sequence>
<dbReference type="InterPro" id="IPR024079">
    <property type="entry name" value="MetalloPept_cat_dom_sf"/>
</dbReference>
<dbReference type="GO" id="GO:0004222">
    <property type="term" value="F:metalloendopeptidase activity"/>
    <property type="evidence" value="ECO:0007669"/>
    <property type="project" value="InterPro"/>
</dbReference>
<dbReference type="GO" id="GO:0016485">
    <property type="term" value="P:protein processing"/>
    <property type="evidence" value="ECO:0007669"/>
    <property type="project" value="TreeGrafter"/>
</dbReference>
<dbReference type="PROSITE" id="PS51885">
    <property type="entry name" value="NEPRILYSIN"/>
    <property type="match status" value="1"/>
</dbReference>
<keyword evidence="7" id="KW-0482">Metalloprotease</keyword>
<name>A0AAJ6AFK5_9MICC</name>
<comment type="cofactor">
    <cofactor evidence="1">
        <name>Zn(2+)</name>
        <dbReference type="ChEBI" id="CHEBI:29105"/>
    </cofactor>
</comment>
<evidence type="ECO:0000256" key="7">
    <source>
        <dbReference type="ARBA" id="ARBA00023049"/>
    </source>
</evidence>
<keyword evidence="11" id="KW-1185">Reference proteome</keyword>
<evidence type="ECO:0000259" key="8">
    <source>
        <dbReference type="Pfam" id="PF01431"/>
    </source>
</evidence>
<dbReference type="EC" id="3.4.24.-" evidence="10"/>